<feature type="domain" description="Zn(2)-C6 fungal-type" evidence="3">
    <location>
        <begin position="54"/>
        <end position="88"/>
    </location>
</feature>
<dbReference type="Proteomes" id="UP000319257">
    <property type="component" value="Unassembled WGS sequence"/>
</dbReference>
<dbReference type="EMBL" id="SKBQ01000008">
    <property type="protein sequence ID" value="TPX07405.1"/>
    <property type="molecule type" value="Genomic_DNA"/>
</dbReference>
<proteinExistence type="predicted"/>
<dbReference type="CDD" id="cd00067">
    <property type="entry name" value="GAL4"/>
    <property type="match status" value="1"/>
</dbReference>
<reference evidence="4 6" key="1">
    <citation type="submission" date="2019-06" db="EMBL/GenBank/DDBJ databases">
        <title>Draft genome sequence of the filamentous fungus Phialemoniopsis curvata isolated from diesel fuel.</title>
        <authorList>
            <person name="Varaljay V.A."/>
            <person name="Lyon W.J."/>
            <person name="Crouch A.L."/>
            <person name="Drake C.E."/>
            <person name="Hollomon J.M."/>
            <person name="Nadeau L.J."/>
            <person name="Nunn H.S."/>
            <person name="Stevenson B.S."/>
            <person name="Bojanowski C.L."/>
            <person name="Crookes-Goodson W.J."/>
        </authorList>
    </citation>
    <scope>NUCLEOTIDE SEQUENCE [LARGE SCALE GENOMIC DNA]</scope>
    <source>
        <strain evidence="4 6">D216</strain>
    </source>
</reference>
<dbReference type="AlphaFoldDB" id="A0A507AE06"/>
<evidence type="ECO:0000313" key="5">
    <source>
        <dbReference type="EMBL" id="TPX07522.1"/>
    </source>
</evidence>
<evidence type="ECO:0000256" key="1">
    <source>
        <dbReference type="ARBA" id="ARBA00023242"/>
    </source>
</evidence>
<dbReference type="GeneID" id="41969455"/>
<dbReference type="STRING" id="1093900.A0A507AE06"/>
<dbReference type="PROSITE" id="PS00463">
    <property type="entry name" value="ZN2_CY6_FUNGAL_1"/>
    <property type="match status" value="1"/>
</dbReference>
<dbReference type="RefSeq" id="XP_030989116.1">
    <property type="nucleotide sequence ID" value="XM_031136151.1"/>
</dbReference>
<feature type="compositionally biased region" description="Low complexity" evidence="2">
    <location>
        <begin position="233"/>
        <end position="247"/>
    </location>
</feature>
<accession>A0A507AE06</accession>
<evidence type="ECO:0000256" key="2">
    <source>
        <dbReference type="SAM" id="MobiDB-lite"/>
    </source>
</evidence>
<dbReference type="OrthoDB" id="5244864at2759"/>
<comment type="caution">
    <text evidence="4">The sequence shown here is derived from an EMBL/GenBank/DDBJ whole genome shotgun (WGS) entry which is preliminary data.</text>
</comment>
<name>A0A507AE06_9PEZI</name>
<keyword evidence="6" id="KW-1185">Reference proteome</keyword>
<dbReference type="InterPro" id="IPR001138">
    <property type="entry name" value="Zn2Cys6_DnaBD"/>
</dbReference>
<keyword evidence="1" id="KW-0539">Nucleus</keyword>
<dbReference type="InParanoid" id="A0A507AE06"/>
<dbReference type="PROSITE" id="PS50048">
    <property type="entry name" value="ZN2_CY6_FUNGAL_2"/>
    <property type="match status" value="1"/>
</dbReference>
<dbReference type="SMART" id="SM00066">
    <property type="entry name" value="GAL4"/>
    <property type="match status" value="1"/>
</dbReference>
<sequence length="509" mass="55569">MPSAHLARPRGYLPSRNGMHTDAHVARVWTKHGQRMANTLFRHWPPQTSEFRLACEECHKRKIRCEPASDGNRVSCEACQTNQRLCLFSLRSKTGRPRKAGPEAGGSSRQRQRPLSGPSAGTSAVVKNAEPPDAFQPLPPTPKTTTTARPELLIGCLNDGDQPPVTNEEGQPPPWVPRPQTALALSLHSPPATSDEPVFQDFDMQDDDLFTDMLNSAYTLSTLHESSCEPGYTTEPTTTAASSSNSSSMLQAQIASYASPQPGNLELGDSMRGMNQDIDPQLMAQAGGTDFSDALRLCSEIYERCQSRPLDLLAESDKDQVDYTLGTIEELGRELVAEQQRQSDLSSPISATAHGRQSHYKSQILHIVVAEAIEIASSLVECTLQRHCASAVLTPQDYFGATEPDSANQNPALARNTGIASPRVTPGQRNTQLDGCVALFRLDYSLSQLRLFISGQDACHKSKPCSGGSVHGLDGVQVSCQCHGSTMLRVGQVRERVWTLIEKLRGDWR</sequence>
<evidence type="ECO:0000313" key="6">
    <source>
        <dbReference type="Proteomes" id="UP000319257"/>
    </source>
</evidence>
<dbReference type="Gene3D" id="4.10.240.10">
    <property type="entry name" value="Zn(2)-C6 fungal-type DNA-binding domain"/>
    <property type="match status" value="1"/>
</dbReference>
<protein>
    <recommendedName>
        <fullName evidence="3">Zn(2)-C6 fungal-type domain-containing protein</fullName>
    </recommendedName>
</protein>
<organism evidence="4 6">
    <name type="scientific">Thyridium curvatum</name>
    <dbReference type="NCBI Taxonomy" id="1093900"/>
    <lineage>
        <taxon>Eukaryota</taxon>
        <taxon>Fungi</taxon>
        <taxon>Dikarya</taxon>
        <taxon>Ascomycota</taxon>
        <taxon>Pezizomycotina</taxon>
        <taxon>Sordariomycetes</taxon>
        <taxon>Sordariomycetidae</taxon>
        <taxon>Thyridiales</taxon>
        <taxon>Thyridiaceae</taxon>
        <taxon>Thyridium</taxon>
    </lineage>
</organism>
<dbReference type="SUPFAM" id="SSF57701">
    <property type="entry name" value="Zn2/Cys6 DNA-binding domain"/>
    <property type="match status" value="1"/>
</dbReference>
<evidence type="ECO:0000313" key="4">
    <source>
        <dbReference type="EMBL" id="TPX07405.1"/>
    </source>
</evidence>
<dbReference type="GO" id="GO:0008270">
    <property type="term" value="F:zinc ion binding"/>
    <property type="evidence" value="ECO:0007669"/>
    <property type="project" value="InterPro"/>
</dbReference>
<gene>
    <name evidence="4" type="ORF">E0L32_002008</name>
    <name evidence="5" type="ORF">E0L32_002125</name>
</gene>
<evidence type="ECO:0000259" key="3">
    <source>
        <dbReference type="PROSITE" id="PS50048"/>
    </source>
</evidence>
<dbReference type="EMBL" id="SKBQ01000008">
    <property type="protein sequence ID" value="TPX07522.1"/>
    <property type="molecule type" value="Genomic_DNA"/>
</dbReference>
<dbReference type="GO" id="GO:0000981">
    <property type="term" value="F:DNA-binding transcription factor activity, RNA polymerase II-specific"/>
    <property type="evidence" value="ECO:0007669"/>
    <property type="project" value="InterPro"/>
</dbReference>
<feature type="region of interest" description="Disordered" evidence="2">
    <location>
        <begin position="226"/>
        <end position="247"/>
    </location>
</feature>
<feature type="region of interest" description="Disordered" evidence="2">
    <location>
        <begin position="93"/>
        <end position="147"/>
    </location>
</feature>
<dbReference type="InterPro" id="IPR036864">
    <property type="entry name" value="Zn2-C6_fun-type_DNA-bd_sf"/>
</dbReference>